<sequence length="93" mass="9476">MVTRSKARVKAQGVAPLKESLPKEGVNVSIANGMLPETVGSVDKGKGLKGAGKVKTTVSQNPVVSPNSFDVLNGPGGGGWGLVAIMMRMSQNG</sequence>
<dbReference type="AlphaFoldDB" id="A0AAV3QRR7"/>
<organism evidence="1 2">
    <name type="scientific">Lithospermum erythrorhizon</name>
    <name type="common">Purple gromwell</name>
    <name type="synonym">Lithospermum officinale var. erythrorhizon</name>
    <dbReference type="NCBI Taxonomy" id="34254"/>
    <lineage>
        <taxon>Eukaryota</taxon>
        <taxon>Viridiplantae</taxon>
        <taxon>Streptophyta</taxon>
        <taxon>Embryophyta</taxon>
        <taxon>Tracheophyta</taxon>
        <taxon>Spermatophyta</taxon>
        <taxon>Magnoliopsida</taxon>
        <taxon>eudicotyledons</taxon>
        <taxon>Gunneridae</taxon>
        <taxon>Pentapetalae</taxon>
        <taxon>asterids</taxon>
        <taxon>lamiids</taxon>
        <taxon>Boraginales</taxon>
        <taxon>Boraginaceae</taxon>
        <taxon>Boraginoideae</taxon>
        <taxon>Lithospermeae</taxon>
        <taxon>Lithospermum</taxon>
    </lineage>
</organism>
<keyword evidence="2" id="KW-1185">Reference proteome</keyword>
<comment type="caution">
    <text evidence="1">The sequence shown here is derived from an EMBL/GenBank/DDBJ whole genome shotgun (WGS) entry which is preliminary data.</text>
</comment>
<gene>
    <name evidence="1" type="ORF">LIER_40033</name>
</gene>
<dbReference type="Proteomes" id="UP001454036">
    <property type="component" value="Unassembled WGS sequence"/>
</dbReference>
<evidence type="ECO:0000313" key="1">
    <source>
        <dbReference type="EMBL" id="GAA0165662.1"/>
    </source>
</evidence>
<name>A0AAV3QRR7_LITER</name>
<evidence type="ECO:0000313" key="2">
    <source>
        <dbReference type="Proteomes" id="UP001454036"/>
    </source>
</evidence>
<protein>
    <submittedName>
        <fullName evidence="1">Uncharacterized protein</fullName>
    </submittedName>
</protein>
<accession>A0AAV3QRR7</accession>
<dbReference type="EMBL" id="BAABME010022373">
    <property type="protein sequence ID" value="GAA0165662.1"/>
    <property type="molecule type" value="Genomic_DNA"/>
</dbReference>
<reference evidence="1 2" key="1">
    <citation type="submission" date="2024-01" db="EMBL/GenBank/DDBJ databases">
        <title>The complete chloroplast genome sequence of Lithospermum erythrorhizon: insights into the phylogenetic relationship among Boraginaceae species and the maternal lineages of purple gromwells.</title>
        <authorList>
            <person name="Okada T."/>
            <person name="Watanabe K."/>
        </authorList>
    </citation>
    <scope>NUCLEOTIDE SEQUENCE [LARGE SCALE GENOMIC DNA]</scope>
</reference>
<proteinExistence type="predicted"/>